<dbReference type="InterPro" id="IPR032675">
    <property type="entry name" value="LRR_dom_sf"/>
</dbReference>
<feature type="chain" id="PRO_5025562511" description="Leucine-rich repeat-containing N-terminal plant-type domain-containing protein" evidence="9">
    <location>
        <begin position="29"/>
        <end position="216"/>
    </location>
</feature>
<comment type="caution">
    <text evidence="11">The sequence shown here is derived from an EMBL/GenBank/DDBJ whole genome shotgun (WGS) entry which is preliminary data.</text>
</comment>
<evidence type="ECO:0000256" key="5">
    <source>
        <dbReference type="ARBA" id="ARBA00022729"/>
    </source>
</evidence>
<evidence type="ECO:0000256" key="6">
    <source>
        <dbReference type="ARBA" id="ARBA00022737"/>
    </source>
</evidence>
<gene>
    <name evidence="11" type="ORF">CJ030_MR3G025355</name>
</gene>
<dbReference type="InterPro" id="IPR053211">
    <property type="entry name" value="DNA_repair-toleration"/>
</dbReference>
<dbReference type="OrthoDB" id="1743210at2759"/>
<dbReference type="EMBL" id="RXIC02000021">
    <property type="protein sequence ID" value="KAB1220954.1"/>
    <property type="molecule type" value="Genomic_DNA"/>
</dbReference>
<dbReference type="PANTHER" id="PTHR48060:SF21">
    <property type="entry name" value="L DOMAIN-LIKE PROTEIN"/>
    <property type="match status" value="1"/>
</dbReference>
<feature type="signal peptide" evidence="9">
    <location>
        <begin position="1"/>
        <end position="28"/>
    </location>
</feature>
<evidence type="ECO:0000256" key="2">
    <source>
        <dbReference type="ARBA" id="ARBA00004370"/>
    </source>
</evidence>
<dbReference type="Pfam" id="PF08263">
    <property type="entry name" value="LRRNT_2"/>
    <property type="match status" value="1"/>
</dbReference>
<name>A0A6A1W6Q4_9ROSI</name>
<evidence type="ECO:0000313" key="11">
    <source>
        <dbReference type="EMBL" id="KAB1220954.1"/>
    </source>
</evidence>
<evidence type="ECO:0000256" key="3">
    <source>
        <dbReference type="ARBA" id="ARBA00022512"/>
    </source>
</evidence>
<dbReference type="FunFam" id="3.80.10.10:FF:000400">
    <property type="entry name" value="Nuclear pore complex protein NUP107"/>
    <property type="match status" value="1"/>
</dbReference>
<comment type="subcellular location">
    <subcellularLocation>
        <location evidence="2">Membrane</location>
    </subcellularLocation>
    <subcellularLocation>
        <location evidence="1">Secreted</location>
        <location evidence="1">Cell wall</location>
    </subcellularLocation>
</comment>
<evidence type="ECO:0000256" key="9">
    <source>
        <dbReference type="SAM" id="SignalP"/>
    </source>
</evidence>
<feature type="domain" description="Leucine-rich repeat-containing N-terminal plant-type" evidence="10">
    <location>
        <begin position="36"/>
        <end position="74"/>
    </location>
</feature>
<dbReference type="InterPro" id="IPR001611">
    <property type="entry name" value="Leu-rich_rpt"/>
</dbReference>
<dbReference type="PANTHER" id="PTHR48060">
    <property type="entry name" value="DNA DAMAGE-REPAIR/TOLERATION PROTEIN DRT100"/>
    <property type="match status" value="1"/>
</dbReference>
<dbReference type="SUPFAM" id="SSF52058">
    <property type="entry name" value="L domain-like"/>
    <property type="match status" value="1"/>
</dbReference>
<dbReference type="GO" id="GO:0016020">
    <property type="term" value="C:membrane"/>
    <property type="evidence" value="ECO:0007669"/>
    <property type="project" value="UniProtKB-SubCell"/>
</dbReference>
<organism evidence="11 12">
    <name type="scientific">Morella rubra</name>
    <name type="common">Chinese bayberry</name>
    <dbReference type="NCBI Taxonomy" id="262757"/>
    <lineage>
        <taxon>Eukaryota</taxon>
        <taxon>Viridiplantae</taxon>
        <taxon>Streptophyta</taxon>
        <taxon>Embryophyta</taxon>
        <taxon>Tracheophyta</taxon>
        <taxon>Spermatophyta</taxon>
        <taxon>Magnoliopsida</taxon>
        <taxon>eudicotyledons</taxon>
        <taxon>Gunneridae</taxon>
        <taxon>Pentapetalae</taxon>
        <taxon>rosids</taxon>
        <taxon>fabids</taxon>
        <taxon>Fagales</taxon>
        <taxon>Myricaceae</taxon>
        <taxon>Morella</taxon>
    </lineage>
</organism>
<evidence type="ECO:0000259" key="10">
    <source>
        <dbReference type="Pfam" id="PF08263"/>
    </source>
</evidence>
<dbReference type="AlphaFoldDB" id="A0A6A1W6Q4"/>
<keyword evidence="6" id="KW-0677">Repeat</keyword>
<keyword evidence="12" id="KW-1185">Reference proteome</keyword>
<accession>A0A6A1W6Q4</accession>
<dbReference type="InterPro" id="IPR013210">
    <property type="entry name" value="LRR_N_plant-typ"/>
</dbReference>
<evidence type="ECO:0000256" key="8">
    <source>
        <dbReference type="ARBA" id="ARBA00038043"/>
    </source>
</evidence>
<evidence type="ECO:0000256" key="4">
    <source>
        <dbReference type="ARBA" id="ARBA00022614"/>
    </source>
</evidence>
<evidence type="ECO:0000256" key="7">
    <source>
        <dbReference type="ARBA" id="ARBA00023136"/>
    </source>
</evidence>
<sequence length="216" mass="24196">MAFNPCCRILLSMTLLWVQHYLPSVANAKIPPNITTDRDALLALKARISYDPHSILANNWSTNVSVCDWVGVTCGFSHHRVTVLTFLSWALLEPFPTRRLPLEIGNLGMLIDILSNNSFEGRVPLEIGNLTMLTILYLSDNHFEGEIPSEVGNLRNLKVLNMGRNNFDGAIPFDIFNITTIRIIDLTLNKLSGHLPSNIGLFVPNVQRLFPVSEMN</sequence>
<dbReference type="Pfam" id="PF00560">
    <property type="entry name" value="LRR_1"/>
    <property type="match status" value="2"/>
</dbReference>
<evidence type="ECO:0000313" key="12">
    <source>
        <dbReference type="Proteomes" id="UP000516437"/>
    </source>
</evidence>
<protein>
    <recommendedName>
        <fullName evidence="10">Leucine-rich repeat-containing N-terminal plant-type domain-containing protein</fullName>
    </recommendedName>
</protein>
<evidence type="ECO:0000256" key="1">
    <source>
        <dbReference type="ARBA" id="ARBA00004191"/>
    </source>
</evidence>
<keyword evidence="7" id="KW-0472">Membrane</keyword>
<dbReference type="Gene3D" id="3.80.10.10">
    <property type="entry name" value="Ribonuclease Inhibitor"/>
    <property type="match status" value="1"/>
</dbReference>
<keyword evidence="3" id="KW-0964">Secreted</keyword>
<keyword evidence="3" id="KW-0134">Cell wall</keyword>
<keyword evidence="4" id="KW-0433">Leucine-rich repeat</keyword>
<proteinExistence type="inferred from homology"/>
<comment type="similarity">
    <text evidence="8">Belongs to the polygalacturonase-inhibiting protein family.</text>
</comment>
<reference evidence="11 12" key="1">
    <citation type="journal article" date="2019" name="Plant Biotechnol. J.">
        <title>The red bayberry genome and genetic basis of sex determination.</title>
        <authorList>
            <person name="Jia H.M."/>
            <person name="Jia H.J."/>
            <person name="Cai Q.L."/>
            <person name="Wang Y."/>
            <person name="Zhao H.B."/>
            <person name="Yang W.F."/>
            <person name="Wang G.Y."/>
            <person name="Li Y.H."/>
            <person name="Zhan D.L."/>
            <person name="Shen Y.T."/>
            <person name="Niu Q.F."/>
            <person name="Chang L."/>
            <person name="Qiu J."/>
            <person name="Zhao L."/>
            <person name="Xie H.B."/>
            <person name="Fu W.Y."/>
            <person name="Jin J."/>
            <person name="Li X.W."/>
            <person name="Jiao Y."/>
            <person name="Zhou C.C."/>
            <person name="Tu T."/>
            <person name="Chai C.Y."/>
            <person name="Gao J.L."/>
            <person name="Fan L.J."/>
            <person name="van de Weg E."/>
            <person name="Wang J.Y."/>
            <person name="Gao Z.S."/>
        </authorList>
    </citation>
    <scope>NUCLEOTIDE SEQUENCE [LARGE SCALE GENOMIC DNA]</scope>
    <source>
        <tissue evidence="11">Leaves</tissue>
    </source>
</reference>
<keyword evidence="5 9" id="KW-0732">Signal</keyword>
<dbReference type="Proteomes" id="UP000516437">
    <property type="component" value="Chromosome 3"/>
</dbReference>